<dbReference type="Proteomes" id="UP000035218">
    <property type="component" value="Unassembled WGS sequence"/>
</dbReference>
<comment type="caution">
    <text evidence="4">The sequence shown here is derived from an EMBL/GenBank/DDBJ whole genome shotgun (WGS) entry which is preliminary data.</text>
</comment>
<reference evidence="3 6" key="2">
    <citation type="submission" date="2019-06" db="EMBL/GenBank/DDBJ databases">
        <title>Whole genome shotgun sequence of Brevibacillus formosus NBRC 15716.</title>
        <authorList>
            <person name="Hosoyama A."/>
            <person name="Uohara A."/>
            <person name="Ohji S."/>
            <person name="Ichikawa N."/>
        </authorList>
    </citation>
    <scope>NUCLEOTIDE SEQUENCE [LARGE SCALE GENOMIC DNA]</scope>
    <source>
        <strain evidence="3 6">NBRC 15716</strain>
    </source>
</reference>
<gene>
    <name evidence="4" type="ORF">AA984_11630</name>
    <name evidence="3" type="ORF">BFO01nite_10740</name>
</gene>
<dbReference type="EMBL" id="BJOL01000006">
    <property type="protein sequence ID" value="GED56942.1"/>
    <property type="molecule type" value="Genomic_DNA"/>
</dbReference>
<dbReference type="Pfam" id="PF13786">
    <property type="entry name" value="DUF4179"/>
    <property type="match status" value="1"/>
</dbReference>
<dbReference type="RefSeq" id="WP_047069953.1">
    <property type="nucleotide sequence ID" value="NZ_BJOL01000006.1"/>
</dbReference>
<keyword evidence="1" id="KW-1133">Transmembrane helix</keyword>
<evidence type="ECO:0000313" key="6">
    <source>
        <dbReference type="Proteomes" id="UP000319498"/>
    </source>
</evidence>
<evidence type="ECO:0000313" key="4">
    <source>
        <dbReference type="EMBL" id="KLH99160.1"/>
    </source>
</evidence>
<organism evidence="4 5">
    <name type="scientific">Brevibacillus formosus</name>
    <dbReference type="NCBI Taxonomy" id="54913"/>
    <lineage>
        <taxon>Bacteria</taxon>
        <taxon>Bacillati</taxon>
        <taxon>Bacillota</taxon>
        <taxon>Bacilli</taxon>
        <taxon>Bacillales</taxon>
        <taxon>Paenibacillaceae</taxon>
        <taxon>Brevibacillus</taxon>
    </lineage>
</organism>
<reference evidence="4 5" key="1">
    <citation type="submission" date="2015-05" db="EMBL/GenBank/DDBJ databases">
        <title>Genome sequencing project for genomic taxonomy and phylogenomics of Bacillus-like bacteria.</title>
        <authorList>
            <person name="Liu B."/>
            <person name="Wang J."/>
            <person name="Zhu Y."/>
            <person name="Liu G."/>
            <person name="Chen Q."/>
            <person name="Chen Z."/>
            <person name="Lan J."/>
            <person name="Che J."/>
            <person name="Ge C."/>
            <person name="Shi H."/>
            <person name="Pan Z."/>
            <person name="Liu X."/>
        </authorList>
    </citation>
    <scope>NUCLEOTIDE SEQUENCE [LARGE SCALE GENOMIC DNA]</scope>
    <source>
        <strain evidence="4 5">DSM 9885</strain>
    </source>
</reference>
<evidence type="ECO:0000256" key="1">
    <source>
        <dbReference type="SAM" id="Phobius"/>
    </source>
</evidence>
<dbReference type="OrthoDB" id="2473268at2"/>
<keyword evidence="6" id="KW-1185">Reference proteome</keyword>
<protein>
    <recommendedName>
        <fullName evidence="2">DUF4179 domain-containing protein</fullName>
    </recommendedName>
</protein>
<dbReference type="Proteomes" id="UP000319498">
    <property type="component" value="Unassembled WGS sequence"/>
</dbReference>
<sequence length="488" mass="55440">MTNEERQIQETLRKVAGAVEIPSFQMPCQNNALQVRRRPFYRNKKWASIGIVSAVVLGLLGSIQVSPTFAAYVKSIFAQGVFNDEGLQQAARQGFSETSNLSVTDQGITLEVKEIIADPVQVMVALMIKQSDGQQLDPEWKTASNSQFNAVELLDAKGNVMSDEWGTAFEDNVGFVRFILGKKGQEPLPKTLSIHFDEIGDRKGNWKLQVPITMAKTTAATTVLPVNQTQVTKHGLKMTLHQIVNTPTATRIELETQWTEAAKKQLEQEAKKLTGKTTNPDYAPFLPYQQYRLGYYYEGADGSKGKERIIYNSYSIDRYGHFRWINDDDPLQKGKAATLVINSLHKAIPYDMSVTFHPDELNKKPVIKQVGEDIFTLKSIKLAKDDDSEKQQMEMEIEVQSKDITRIYLPWWVLQDEQGTTYRAKMGHQSKGPVDQSGRERATYKIRLEDSRHWEGGEITKLPERLTLRLDAVQKKYPLEWRIPVTNQ</sequence>
<keyword evidence="1" id="KW-0812">Transmembrane</keyword>
<evidence type="ECO:0000313" key="5">
    <source>
        <dbReference type="Proteomes" id="UP000035218"/>
    </source>
</evidence>
<evidence type="ECO:0000313" key="3">
    <source>
        <dbReference type="EMBL" id="GED56942.1"/>
    </source>
</evidence>
<dbReference type="AlphaFoldDB" id="A0A837KNA7"/>
<accession>A0A837KNA7</accession>
<dbReference type="EMBL" id="LDCN01000003">
    <property type="protein sequence ID" value="KLH99160.1"/>
    <property type="molecule type" value="Genomic_DNA"/>
</dbReference>
<keyword evidence="1" id="KW-0472">Membrane</keyword>
<name>A0A837KNA7_9BACL</name>
<feature type="domain" description="DUF4179" evidence="2">
    <location>
        <begin position="42"/>
        <end position="129"/>
    </location>
</feature>
<dbReference type="GeneID" id="87585721"/>
<proteinExistence type="predicted"/>
<dbReference type="InterPro" id="IPR025436">
    <property type="entry name" value="DUF4179"/>
</dbReference>
<dbReference type="Gene3D" id="2.60.40.1630">
    <property type="entry name" value="bacillus anthracis domain"/>
    <property type="match status" value="1"/>
</dbReference>
<evidence type="ECO:0000259" key="2">
    <source>
        <dbReference type="Pfam" id="PF13786"/>
    </source>
</evidence>
<feature type="transmembrane region" description="Helical" evidence="1">
    <location>
        <begin position="46"/>
        <end position="65"/>
    </location>
</feature>